<feature type="domain" description="Phosphatidic acid phosphatase type 2/haloperoxidase" evidence="2">
    <location>
        <begin position="72"/>
        <end position="186"/>
    </location>
</feature>
<keyword evidence="1" id="KW-1133">Transmembrane helix</keyword>
<dbReference type="PANTHER" id="PTHR14969">
    <property type="entry name" value="SPHINGOSINE-1-PHOSPHATE PHOSPHOHYDROLASE"/>
    <property type="match status" value="1"/>
</dbReference>
<proteinExistence type="predicted"/>
<dbReference type="InterPro" id="IPR036938">
    <property type="entry name" value="PAP2/HPO_sf"/>
</dbReference>
<gene>
    <name evidence="3" type="ORF">SAMN05660895_1556</name>
</gene>
<dbReference type="AlphaFoldDB" id="A0A1I7NEM8"/>
<dbReference type="InterPro" id="IPR000326">
    <property type="entry name" value="PAP2/HPO"/>
</dbReference>
<name>A0A1I7NEM8_9BACT</name>
<feature type="transmembrane region" description="Helical" evidence="1">
    <location>
        <begin position="44"/>
        <end position="65"/>
    </location>
</feature>
<feature type="transmembrane region" description="Helical" evidence="1">
    <location>
        <begin position="144"/>
        <end position="159"/>
    </location>
</feature>
<evidence type="ECO:0000313" key="3">
    <source>
        <dbReference type="EMBL" id="SFV33099.1"/>
    </source>
</evidence>
<evidence type="ECO:0000256" key="1">
    <source>
        <dbReference type="SAM" id="Phobius"/>
    </source>
</evidence>
<feature type="transmembrane region" description="Helical" evidence="1">
    <location>
        <begin position="171"/>
        <end position="189"/>
    </location>
</feature>
<evidence type="ECO:0000259" key="2">
    <source>
        <dbReference type="SMART" id="SM00014"/>
    </source>
</evidence>
<organism evidence="3 4">
    <name type="scientific">Thermoflavifilum thermophilum</name>
    <dbReference type="NCBI Taxonomy" id="1393122"/>
    <lineage>
        <taxon>Bacteria</taxon>
        <taxon>Pseudomonadati</taxon>
        <taxon>Bacteroidota</taxon>
        <taxon>Chitinophagia</taxon>
        <taxon>Chitinophagales</taxon>
        <taxon>Chitinophagaceae</taxon>
        <taxon>Thermoflavifilum</taxon>
    </lineage>
</organism>
<dbReference type="PANTHER" id="PTHR14969:SF13">
    <property type="entry name" value="AT30094P"/>
    <property type="match status" value="1"/>
</dbReference>
<dbReference type="Gene3D" id="1.20.144.10">
    <property type="entry name" value="Phosphatidic acid phosphatase type 2/haloperoxidase"/>
    <property type="match status" value="2"/>
</dbReference>
<dbReference type="EMBL" id="FPCJ01000001">
    <property type="protein sequence ID" value="SFV33099.1"/>
    <property type="molecule type" value="Genomic_DNA"/>
</dbReference>
<dbReference type="SMART" id="SM00014">
    <property type="entry name" value="acidPPc"/>
    <property type="match status" value="1"/>
</dbReference>
<dbReference type="SUPFAM" id="SSF48317">
    <property type="entry name" value="Acid phosphatase/Vanadium-dependent haloperoxidase"/>
    <property type="match status" value="1"/>
</dbReference>
<sequence>MKHEIFLVHNFIKSFLLDFPRWDLHLLEKLNLHHAPTWDAAMNIITYSAAYVSILIPLICFYVAFRQKDAYIRIKAWFVISCLVTASLCSWSLKNIVQRPRPWHTYAFIEKKTSGGGWSFPSGHTTGAFAVAFSMSIAFRRKRWMMPVLLGWASVVGYSRMDLGVHYPSDILGGICIAALVVGLNYIFFKKAFQRYQDNMWKYNIVKSDPPDLQS</sequence>
<keyword evidence="1" id="KW-0472">Membrane</keyword>
<protein>
    <submittedName>
        <fullName evidence="3">Undecaprenyl-diphosphatase</fullName>
    </submittedName>
</protein>
<keyword evidence="4" id="KW-1185">Reference proteome</keyword>
<dbReference type="Proteomes" id="UP000199537">
    <property type="component" value="Unassembled WGS sequence"/>
</dbReference>
<dbReference type="Pfam" id="PF01569">
    <property type="entry name" value="PAP2"/>
    <property type="match status" value="1"/>
</dbReference>
<keyword evidence="1" id="KW-0812">Transmembrane</keyword>
<dbReference type="CDD" id="cd03392">
    <property type="entry name" value="PAP2_like_2"/>
    <property type="match status" value="1"/>
</dbReference>
<dbReference type="OrthoDB" id="9773582at2"/>
<accession>A0A1I7NEM8</accession>
<dbReference type="STRING" id="1393122.SAMN05660895_1556"/>
<dbReference type="RefSeq" id="WP_092459552.1">
    <property type="nucleotide sequence ID" value="NZ_FPCJ01000001.1"/>
</dbReference>
<reference evidence="4" key="1">
    <citation type="submission" date="2016-10" db="EMBL/GenBank/DDBJ databases">
        <authorList>
            <person name="Varghese N."/>
            <person name="Submissions S."/>
        </authorList>
    </citation>
    <scope>NUCLEOTIDE SEQUENCE [LARGE SCALE GENOMIC DNA]</scope>
    <source>
        <strain evidence="4">DSM 14807</strain>
    </source>
</reference>
<evidence type="ECO:0000313" key="4">
    <source>
        <dbReference type="Proteomes" id="UP000199537"/>
    </source>
</evidence>